<dbReference type="EC" id="1.-.-.-" evidence="3"/>
<evidence type="ECO:0000259" key="2">
    <source>
        <dbReference type="Pfam" id="PF01266"/>
    </source>
</evidence>
<sequence length="333" mass="36874">MARVCPGTRPGWTIITARWRRPGWPRRRARRTRCSPRTWRPASPSSEARSPDCPLGLPFPVTGAVRVEGQAQFHPRRFLLAVAADLTARGVRVFERSRVVDVAAEDGGHRVTVEGGAAVRCREAVIATHYPVVNRVRLLSRLTPRRELVVAAPIPAAADPGGMYLTPAEGTRSVRTAPLENGKRLLIVTGEAFTPGEAGTAERFGRLAAWAAERFGSEDIAYRWAAQDNATPDRVPYIGAMPGGGSLRRLRIRRLGHEQRHGRRAPDHRTRHRRAARLDRPVRPLAPPPGEGGRTDRRQPEDRGGAPRRRPPRARPRTLARPARPRPGRGDPH</sequence>
<accession>A0ABW2D7T4</accession>
<evidence type="ECO:0000256" key="1">
    <source>
        <dbReference type="SAM" id="MobiDB-lite"/>
    </source>
</evidence>
<name>A0ABW2D7T4_9ACTN</name>
<dbReference type="InterPro" id="IPR006076">
    <property type="entry name" value="FAD-dep_OxRdtase"/>
</dbReference>
<protein>
    <submittedName>
        <fullName evidence="3">NAD(P)/FAD-dependent oxidoreductase</fullName>
        <ecNumber evidence="3">1.-.-.-</ecNumber>
    </submittedName>
</protein>
<dbReference type="Gene3D" id="3.50.50.60">
    <property type="entry name" value="FAD/NAD(P)-binding domain"/>
    <property type="match status" value="1"/>
</dbReference>
<dbReference type="Pfam" id="PF01266">
    <property type="entry name" value="DAO"/>
    <property type="match status" value="1"/>
</dbReference>
<keyword evidence="4" id="KW-1185">Reference proteome</keyword>
<dbReference type="Proteomes" id="UP001596470">
    <property type="component" value="Unassembled WGS sequence"/>
</dbReference>
<proteinExistence type="predicted"/>
<feature type="region of interest" description="Disordered" evidence="1">
    <location>
        <begin position="256"/>
        <end position="333"/>
    </location>
</feature>
<reference evidence="4" key="1">
    <citation type="journal article" date="2019" name="Int. J. Syst. Evol. Microbiol.">
        <title>The Global Catalogue of Microorganisms (GCM) 10K type strain sequencing project: providing services to taxonomists for standard genome sequencing and annotation.</title>
        <authorList>
            <consortium name="The Broad Institute Genomics Platform"/>
            <consortium name="The Broad Institute Genome Sequencing Center for Infectious Disease"/>
            <person name="Wu L."/>
            <person name="Ma J."/>
        </authorList>
    </citation>
    <scope>NUCLEOTIDE SEQUENCE [LARGE SCALE GENOMIC DNA]</scope>
    <source>
        <strain evidence="4">KACC 12634</strain>
    </source>
</reference>
<feature type="compositionally biased region" description="Basic and acidic residues" evidence="1">
    <location>
        <begin position="293"/>
        <end position="305"/>
    </location>
</feature>
<feature type="compositionally biased region" description="Low complexity" evidence="1">
    <location>
        <begin position="35"/>
        <end position="48"/>
    </location>
</feature>
<organism evidence="3 4">
    <name type="scientific">Glycomyces mayteni</name>
    <dbReference type="NCBI Taxonomy" id="543887"/>
    <lineage>
        <taxon>Bacteria</taxon>
        <taxon>Bacillati</taxon>
        <taxon>Actinomycetota</taxon>
        <taxon>Actinomycetes</taxon>
        <taxon>Glycomycetales</taxon>
        <taxon>Glycomycetaceae</taxon>
        <taxon>Glycomyces</taxon>
    </lineage>
</organism>
<dbReference type="GO" id="GO:0016491">
    <property type="term" value="F:oxidoreductase activity"/>
    <property type="evidence" value="ECO:0007669"/>
    <property type="project" value="UniProtKB-KW"/>
</dbReference>
<feature type="compositionally biased region" description="Basic and acidic residues" evidence="1">
    <location>
        <begin position="256"/>
        <end position="268"/>
    </location>
</feature>
<feature type="compositionally biased region" description="Basic residues" evidence="1">
    <location>
        <begin position="306"/>
        <end position="327"/>
    </location>
</feature>
<dbReference type="PANTHER" id="PTHR13847">
    <property type="entry name" value="SARCOSINE DEHYDROGENASE-RELATED"/>
    <property type="match status" value="1"/>
</dbReference>
<dbReference type="InterPro" id="IPR036188">
    <property type="entry name" value="FAD/NAD-bd_sf"/>
</dbReference>
<dbReference type="EMBL" id="JBHSYS010000002">
    <property type="protein sequence ID" value="MFC6957560.1"/>
    <property type="molecule type" value="Genomic_DNA"/>
</dbReference>
<evidence type="ECO:0000313" key="4">
    <source>
        <dbReference type="Proteomes" id="UP001596470"/>
    </source>
</evidence>
<gene>
    <name evidence="3" type="ORF">ACFQS3_10185</name>
</gene>
<keyword evidence="3" id="KW-0560">Oxidoreductase</keyword>
<evidence type="ECO:0000313" key="3">
    <source>
        <dbReference type="EMBL" id="MFC6957560.1"/>
    </source>
</evidence>
<feature type="region of interest" description="Disordered" evidence="1">
    <location>
        <begin position="30"/>
        <end position="51"/>
    </location>
</feature>
<dbReference type="RefSeq" id="WP_382349352.1">
    <property type="nucleotide sequence ID" value="NZ_JBHMBP010000002.1"/>
</dbReference>
<dbReference type="PANTHER" id="PTHR13847:SF274">
    <property type="entry name" value="RIESKE 2FE-2S IRON-SULFUR PROTEIN YHFW-RELATED"/>
    <property type="match status" value="1"/>
</dbReference>
<feature type="domain" description="FAD dependent oxidoreductase" evidence="2">
    <location>
        <begin position="9"/>
        <end position="242"/>
    </location>
</feature>
<comment type="caution">
    <text evidence="3">The sequence shown here is derived from an EMBL/GenBank/DDBJ whole genome shotgun (WGS) entry which is preliminary data.</text>
</comment>
<dbReference type="Gene3D" id="3.30.9.10">
    <property type="entry name" value="D-Amino Acid Oxidase, subunit A, domain 2"/>
    <property type="match status" value="1"/>
</dbReference>
<dbReference type="SUPFAM" id="SSF51905">
    <property type="entry name" value="FAD/NAD(P)-binding domain"/>
    <property type="match status" value="1"/>
</dbReference>